<dbReference type="InterPro" id="IPR051575">
    <property type="entry name" value="Myb-like_DNA-bd"/>
</dbReference>
<dbReference type="SUPFAM" id="SSF46689">
    <property type="entry name" value="Homeodomain-like"/>
    <property type="match status" value="3"/>
</dbReference>
<keyword evidence="1" id="KW-0805">Transcription regulation</keyword>
<dbReference type="PROSITE" id="PS51294">
    <property type="entry name" value="HTH_MYB"/>
    <property type="match status" value="4"/>
</dbReference>
<dbReference type="Gene3D" id="1.10.10.60">
    <property type="entry name" value="Homeodomain-like"/>
    <property type="match status" value="4"/>
</dbReference>
<dbReference type="InterPro" id="IPR001005">
    <property type="entry name" value="SANT/Myb"/>
</dbReference>
<feature type="domain" description="HTH myb-type" evidence="7">
    <location>
        <begin position="12"/>
        <end position="55"/>
    </location>
</feature>
<dbReference type="PROSITE" id="PS50090">
    <property type="entry name" value="MYB_LIKE"/>
    <property type="match status" value="4"/>
</dbReference>
<evidence type="ECO:0000256" key="2">
    <source>
        <dbReference type="ARBA" id="ARBA00023125"/>
    </source>
</evidence>
<evidence type="ECO:0008006" key="10">
    <source>
        <dbReference type="Google" id="ProtNLM"/>
    </source>
</evidence>
<feature type="domain" description="Myb-like" evidence="5">
    <location>
        <begin position="115"/>
        <end position="165"/>
    </location>
</feature>
<evidence type="ECO:0000256" key="4">
    <source>
        <dbReference type="ARBA" id="ARBA00023242"/>
    </source>
</evidence>
<dbReference type="Pfam" id="PF00249">
    <property type="entry name" value="Myb_DNA-binding"/>
    <property type="match status" value="2"/>
</dbReference>
<keyword evidence="4" id="KW-0539">Nucleus</keyword>
<dbReference type="EMBL" id="JASJQH010007043">
    <property type="protein sequence ID" value="KAK9719611.1"/>
    <property type="molecule type" value="Genomic_DNA"/>
</dbReference>
<dbReference type="PANTHER" id="PTHR46621:SF1">
    <property type="entry name" value="SNRNA-ACTIVATING PROTEIN COMPLEX SUBUNIT 4"/>
    <property type="match status" value="1"/>
</dbReference>
<protein>
    <recommendedName>
        <fullName evidence="10">Homeodomain-like protein</fullName>
    </recommendedName>
</protein>
<evidence type="ECO:0000256" key="3">
    <source>
        <dbReference type="ARBA" id="ARBA00023163"/>
    </source>
</evidence>
<keyword evidence="9" id="KW-1185">Reference proteome</keyword>
<name>A0ABR2W483_9FUNG</name>
<dbReference type="InterPro" id="IPR017930">
    <property type="entry name" value="Myb_dom"/>
</dbReference>
<dbReference type="InterPro" id="IPR009057">
    <property type="entry name" value="Homeodomain-like_sf"/>
</dbReference>
<evidence type="ECO:0000259" key="7">
    <source>
        <dbReference type="PROSITE" id="PS51294"/>
    </source>
</evidence>
<feature type="domain" description="HTH myb-type" evidence="7">
    <location>
        <begin position="166"/>
        <end position="220"/>
    </location>
</feature>
<feature type="domain" description="SANT" evidence="6">
    <location>
        <begin position="173"/>
        <end position="212"/>
    </location>
</feature>
<gene>
    <name evidence="8" type="ORF">K7432_004713</name>
</gene>
<comment type="caution">
    <text evidence="8">The sequence shown here is derived from an EMBL/GenBank/DDBJ whole genome shotgun (WGS) entry which is preliminary data.</text>
</comment>
<evidence type="ECO:0000256" key="1">
    <source>
        <dbReference type="ARBA" id="ARBA00023015"/>
    </source>
</evidence>
<dbReference type="PANTHER" id="PTHR46621">
    <property type="entry name" value="SNRNA-ACTIVATING PROTEIN COMPLEX SUBUNIT 4"/>
    <property type="match status" value="1"/>
</dbReference>
<keyword evidence="3" id="KW-0804">Transcription</keyword>
<dbReference type="PROSITE" id="PS51293">
    <property type="entry name" value="SANT"/>
    <property type="match status" value="1"/>
</dbReference>
<reference evidence="8 9" key="1">
    <citation type="submission" date="2023-04" db="EMBL/GenBank/DDBJ databases">
        <title>Genome of Basidiobolus ranarum AG-B5.</title>
        <authorList>
            <person name="Stajich J.E."/>
            <person name="Carter-House D."/>
            <person name="Gryganskyi A."/>
        </authorList>
    </citation>
    <scope>NUCLEOTIDE SEQUENCE [LARGE SCALE GENOMIC DNA]</scope>
    <source>
        <strain evidence="8 9">AG-B5</strain>
    </source>
</reference>
<keyword evidence="2" id="KW-0238">DNA-binding</keyword>
<evidence type="ECO:0000313" key="9">
    <source>
        <dbReference type="Proteomes" id="UP001479436"/>
    </source>
</evidence>
<feature type="domain" description="Myb-like" evidence="5">
    <location>
        <begin position="63"/>
        <end position="114"/>
    </location>
</feature>
<proteinExistence type="predicted"/>
<sequence length="231" mass="27496">MLKYTTKKQLPKGKRVTQKWTEEERQKLLTAVETLGTRWSYIASTLFPDRTQRSCYHMYLTLTNNFKKGPWSADEDETLRSLTSMEQYRGRWKVISEALNRSPSCCYVRWQSRFKPNMRTGRWTEEEDLSLLKGVNKYGRDWVKIVKDIPGRTCKHALTRYDKYINPNTNHGKWTPEEDALLLKGYQKYGRSWTKISESIPGRTRYQLQKRYDSRLNCKVGTGRWTNEENK</sequence>
<feature type="domain" description="HTH myb-type" evidence="7">
    <location>
        <begin position="115"/>
        <end position="153"/>
    </location>
</feature>
<evidence type="ECO:0000259" key="6">
    <source>
        <dbReference type="PROSITE" id="PS51293"/>
    </source>
</evidence>
<dbReference type="CDD" id="cd00167">
    <property type="entry name" value="SANT"/>
    <property type="match status" value="3"/>
</dbReference>
<dbReference type="Proteomes" id="UP001479436">
    <property type="component" value="Unassembled WGS sequence"/>
</dbReference>
<organism evidence="8 9">
    <name type="scientific">Basidiobolus ranarum</name>
    <dbReference type="NCBI Taxonomy" id="34480"/>
    <lineage>
        <taxon>Eukaryota</taxon>
        <taxon>Fungi</taxon>
        <taxon>Fungi incertae sedis</taxon>
        <taxon>Zoopagomycota</taxon>
        <taxon>Entomophthoromycotina</taxon>
        <taxon>Basidiobolomycetes</taxon>
        <taxon>Basidiobolales</taxon>
        <taxon>Basidiobolaceae</taxon>
        <taxon>Basidiobolus</taxon>
    </lineage>
</organism>
<dbReference type="Pfam" id="PF13921">
    <property type="entry name" value="Myb_DNA-bind_6"/>
    <property type="match status" value="1"/>
</dbReference>
<feature type="domain" description="Myb-like" evidence="5">
    <location>
        <begin position="166"/>
        <end position="216"/>
    </location>
</feature>
<evidence type="ECO:0000259" key="5">
    <source>
        <dbReference type="PROSITE" id="PS50090"/>
    </source>
</evidence>
<feature type="domain" description="Myb-like" evidence="5">
    <location>
        <begin position="12"/>
        <end position="59"/>
    </location>
</feature>
<dbReference type="SMART" id="SM00717">
    <property type="entry name" value="SANT"/>
    <property type="match status" value="4"/>
</dbReference>
<feature type="domain" description="HTH myb-type" evidence="7">
    <location>
        <begin position="63"/>
        <end position="114"/>
    </location>
</feature>
<evidence type="ECO:0000313" key="8">
    <source>
        <dbReference type="EMBL" id="KAK9719611.1"/>
    </source>
</evidence>
<accession>A0ABR2W483</accession>
<dbReference type="InterPro" id="IPR017884">
    <property type="entry name" value="SANT_dom"/>
</dbReference>